<dbReference type="InterPro" id="IPR023415">
    <property type="entry name" value="LDLR_class-A_CS"/>
</dbReference>
<feature type="transmembrane region" description="Helical" evidence="16">
    <location>
        <begin position="40"/>
        <end position="57"/>
    </location>
</feature>
<sequence>MRCILNLTNGLRTKCKPTPLVSYIGLPLYFKYKKSKWRHFFHIFLHVFPLVLILLFIEKIESVYNCEPDQFQCKNGNCVLGVSLCDGVSDCSDGSDEADCEDLKTCYPPRWFQCSGARELCVSAELLCNGYENCPRGEDELKCSSHLSNISTTAFNTSYWHSTQRNCTQFEFTCKMDNSCIPLNFMCDGKRDCYDGSDESSDCLKAQNHCQTFFCDNKHCLESLKWVCDGVDDCGDGSDEKNCSKVQSCLLESGNFLCSDNVTCLPLEKACDGLNDCPDGTDELLQCLATKNCTDSPCPPASKCHMLPQYGVTCICPKGFRYSVTKSMCVDINECEETYGICSQKCRNFPGTFQCICDDGYVLNADKLSCSALSEEEALLFYTTQITVMGINLHSRRLYTVAANLSKVIGVTYDGKHVYWTNIREGDESIVRANTNGSEQLVIHSTGLELPEDLAIDWLTGNIYFSDNFKHHIAVCSQDGLFCTALVTEGVHQPRALAVWPERGQIFWSDWGYRPAIMRASMDGESATSLVNRTIYWPNGVTLDMHNDRLYWVDAKFATIECVRTDGTDRRTVLEDILKHPYGLAIYEDRLYWSDWITKSIHSCNKFTGKDHMVLAKDRTIYSVYIYHPSKQMKTPHACEQNFCSHLCLLTENNGSSCACPEGMKLANDHMTCEKYFKNERLYIGAGSQLLEVEHTKFGGLTITASYNTHLFIHQMAYNTVNDTIFIADNLQHVISEYDIKRHSMKIWVKKNLGNVTDLAFDHLAHNLYWSDSDRHIIEVISLQTGSRAVVCFYGGLKAPIGFVIIPEEGVMFVALKNKDYIHIIKRSLGNHGQSTHVLERGIGSGEINFVADVATHTLYWTESNWNEISFTNYRRIDVFTLREHLYQPYSMSLVGSNLFWTELRSNAVYWINKNEMAALQHFDIDIDDNMYRTRSPAQAMVLLGVNASTIVDHPCQHWNDGCSHVCITFTKYKGSCLCPPGMVFLNANNRTCIESINCEFRCNSGECLMQTHVCNDRKDCPDGSDEILCGDKNKKNKKILCSIEEFRCQNGEQCIEEEKRCDNTIHCYDGSDEEHCEKFDKSKKCHFHQHVCSNGQCVDFSVLCDGFNDCGDNSDEIHCTLTGFTTDLKPVCGKNMFQCTSGTCISKSWECDGVIDCPDASDEHEKCAAVRECPPETYKCFLGQCIDKRLVCDGNSDCSDGSDEINCKVEEMQVSCFDKFECPSNKTICLELSAKCNSIAECPRGEDELNCDDVCHLYEFQCKSNKRCIRREFVCDHDVDCEDGSDERECTHHNTTQPSHEHMCASNAYSCGNGLCVDLMRVCDGFEDCETGADEGPLCKTACLSFRNGEGLVCENECRPTPAGAVCSCYKGYRLDSDQRSCTDINECEETVPCGQICENTNGSYRCSCYPDFMLSTDKTTCKSIESANSILFSTHSEVRSRTDMPVTLKIVWSANDSKIISFDVNSRTRNGYFTTDSEFILYQVNITNGKIGMGLLVNQPSKVSVDWITDNVYVISIDQVFVIKVCSFKSKMCGTIIKTMPNQIIKALAVDAYNKKLFFVALQRQSFGEYKSRIAISNLDGARRHYILTKEKSFITALACDPYKKTLYFTDIHQRTLQSISYRIIRSSIEPITIIQKTAAIIKPIDMTWYENEVFIVNLASKEAGRCQLFDDHRCKTFDLNVLNGENILVDGVSRQPLKRNPCATAECRGMCVQSELSYVCMCADSIVSETKKCDSFNHVTSGDLLEVTMTTNVKSNTLAASITILAIMILLSGLGLIYCRYRNKEPRDLIRNLHFQNPLSVYFSNHEIFNNNVDGKVNENCSTNISSPFNMKDEEVKVNWKVRALLGKSSTGEGGQSQFEPVKQIPHLSTMKLTPRIVIEDTDMDEHVDGRAIK</sequence>
<dbReference type="GO" id="GO:0005509">
    <property type="term" value="F:calcium ion binding"/>
    <property type="evidence" value="ECO:0007669"/>
    <property type="project" value="InterPro"/>
</dbReference>
<feature type="disulfide bond" evidence="14">
    <location>
        <begin position="1015"/>
        <end position="1030"/>
    </location>
</feature>
<evidence type="ECO:0000256" key="15">
    <source>
        <dbReference type="PROSITE-ProRule" id="PRU00461"/>
    </source>
</evidence>
<name>A0A1A9W8J7_9MUSC</name>
<feature type="disulfide bond" evidence="14">
    <location>
        <begin position="66"/>
        <end position="78"/>
    </location>
</feature>
<dbReference type="InterPro" id="IPR011042">
    <property type="entry name" value="6-blade_b-propeller_TolB-like"/>
</dbReference>
<dbReference type="InterPro" id="IPR051221">
    <property type="entry name" value="LDLR-related"/>
</dbReference>
<keyword evidence="4" id="KW-0245">EGF-like domain</keyword>
<dbReference type="FunFam" id="2.120.10.30:FF:000241">
    <property type="entry name" value="Low-density lipoprotein receptor-related protein 6"/>
    <property type="match status" value="1"/>
</dbReference>
<dbReference type="SMART" id="SM00181">
    <property type="entry name" value="EGF"/>
    <property type="match status" value="8"/>
</dbReference>
<feature type="repeat" description="LDL-receptor class B" evidence="15">
    <location>
        <begin position="504"/>
        <end position="547"/>
    </location>
</feature>
<evidence type="ECO:0000313" key="18">
    <source>
        <dbReference type="EnsemblMetazoa" id="GBRI010126-PA"/>
    </source>
</evidence>
<dbReference type="InterPro" id="IPR002172">
    <property type="entry name" value="LDrepeatLR_classA_rpt"/>
</dbReference>
<comment type="subcellular location">
    <subcellularLocation>
        <location evidence="1">Cell membrane</location>
        <topology evidence="1">Single-pass type I membrane protein</topology>
    </subcellularLocation>
</comment>
<keyword evidence="10 16" id="KW-0472">Membrane</keyword>
<dbReference type="FunFam" id="4.10.400.10:FF:000065">
    <property type="entry name" value="Transmembrane protease serine 7"/>
    <property type="match status" value="1"/>
</dbReference>
<evidence type="ECO:0000256" key="6">
    <source>
        <dbReference type="ARBA" id="ARBA00022692"/>
    </source>
</evidence>
<evidence type="ECO:0000256" key="2">
    <source>
        <dbReference type="ARBA" id="ARBA00009939"/>
    </source>
</evidence>
<dbReference type="PROSITE" id="PS01187">
    <property type="entry name" value="EGF_CA"/>
    <property type="match status" value="2"/>
</dbReference>
<evidence type="ECO:0000256" key="7">
    <source>
        <dbReference type="ARBA" id="ARBA00022729"/>
    </source>
</evidence>
<dbReference type="InterPro" id="IPR000742">
    <property type="entry name" value="EGF"/>
</dbReference>
<dbReference type="PANTHER" id="PTHR22722:SF14">
    <property type="entry name" value="MEGALIN, ISOFORM A"/>
    <property type="match status" value="1"/>
</dbReference>
<evidence type="ECO:0000256" key="8">
    <source>
        <dbReference type="ARBA" id="ARBA00022737"/>
    </source>
</evidence>
<comment type="caution">
    <text evidence="14">Lacks conserved residue(s) required for the propagation of feature annotation.</text>
</comment>
<feature type="disulfide bond" evidence="14">
    <location>
        <begin position="1305"/>
        <end position="1317"/>
    </location>
</feature>
<dbReference type="Pfam" id="PF12662">
    <property type="entry name" value="cEGF"/>
    <property type="match status" value="1"/>
</dbReference>
<dbReference type="PROSITE" id="PS01186">
    <property type="entry name" value="EGF_2"/>
    <property type="match status" value="1"/>
</dbReference>
<feature type="disulfide bond" evidence="14">
    <location>
        <begin position="1062"/>
        <end position="1077"/>
    </location>
</feature>
<dbReference type="Proteomes" id="UP000091820">
    <property type="component" value="Unassembled WGS sequence"/>
</dbReference>
<keyword evidence="11 14" id="KW-1015">Disulfide bond</keyword>
<keyword evidence="9 16" id="KW-1133">Transmembrane helix</keyword>
<dbReference type="Gene3D" id="2.10.25.10">
    <property type="entry name" value="Laminin"/>
    <property type="match status" value="4"/>
</dbReference>
<feature type="transmembrane region" description="Helical" evidence="16">
    <location>
        <begin position="1761"/>
        <end position="1782"/>
    </location>
</feature>
<dbReference type="FunFam" id="4.10.400.10:FF:000034">
    <property type="entry name" value="Low-density lipoprotein receptor-related protein 2"/>
    <property type="match status" value="1"/>
</dbReference>
<dbReference type="Pfam" id="PF00057">
    <property type="entry name" value="Ldl_recept_a"/>
    <property type="match status" value="12"/>
</dbReference>
<dbReference type="InterPro" id="IPR049883">
    <property type="entry name" value="NOTCH1_EGF-like"/>
</dbReference>
<dbReference type="VEuPathDB" id="VectorBase:GBRI010126"/>
<feature type="disulfide bond" evidence="14">
    <location>
        <begin position="1312"/>
        <end position="1330"/>
    </location>
</feature>
<evidence type="ECO:0000256" key="14">
    <source>
        <dbReference type="PROSITE-ProRule" id="PRU00124"/>
    </source>
</evidence>
<evidence type="ECO:0000256" key="12">
    <source>
        <dbReference type="ARBA" id="ARBA00023170"/>
    </source>
</evidence>
<feature type="disulfide bond" evidence="14">
    <location>
        <begin position="1181"/>
        <end position="1199"/>
    </location>
</feature>
<dbReference type="SUPFAM" id="SSF63825">
    <property type="entry name" value="YWTD domain"/>
    <property type="match status" value="3"/>
</dbReference>
<dbReference type="SUPFAM" id="SSF57196">
    <property type="entry name" value="EGF/Laminin"/>
    <property type="match status" value="2"/>
</dbReference>
<dbReference type="PANTHER" id="PTHR22722">
    <property type="entry name" value="LOW-DENSITY LIPOPROTEIN RECEPTOR-RELATED PROTEIN 2-RELATED"/>
    <property type="match status" value="1"/>
</dbReference>
<feature type="disulfide bond" evidence="14">
    <location>
        <begin position="1276"/>
        <end position="1291"/>
    </location>
</feature>
<reference evidence="18" key="2">
    <citation type="submission" date="2020-05" db="UniProtKB">
        <authorList>
            <consortium name="EnsemblMetazoa"/>
        </authorList>
    </citation>
    <scope>IDENTIFICATION</scope>
    <source>
        <strain evidence="18">IAEA</strain>
    </source>
</reference>
<keyword evidence="3" id="KW-1003">Cell membrane</keyword>
<dbReference type="FunFam" id="2.10.25.10:FF:000119">
    <property type="entry name" value="vitamin K-dependent protein S"/>
    <property type="match status" value="1"/>
</dbReference>
<dbReference type="PROSITE" id="PS51120">
    <property type="entry name" value="LDLRB"/>
    <property type="match status" value="3"/>
</dbReference>
<feature type="disulfide bond" evidence="14">
    <location>
        <begin position="1003"/>
        <end position="1021"/>
    </location>
</feature>
<keyword evidence="19" id="KW-1185">Reference proteome</keyword>
<dbReference type="Gene3D" id="2.40.128.620">
    <property type="match status" value="1"/>
</dbReference>
<keyword evidence="12" id="KW-0675">Receptor</keyword>
<keyword evidence="6 16" id="KW-0812">Transmembrane</keyword>
<protein>
    <recommendedName>
        <fullName evidence="17">EGF-like domain-containing protein</fullName>
    </recommendedName>
</protein>
<keyword evidence="7" id="KW-0732">Signal</keyword>
<dbReference type="GO" id="GO:0005041">
    <property type="term" value="F:low-density lipoprotein particle receptor activity"/>
    <property type="evidence" value="ECO:0007669"/>
    <property type="project" value="TreeGrafter"/>
</dbReference>
<evidence type="ECO:0000256" key="3">
    <source>
        <dbReference type="ARBA" id="ARBA00022475"/>
    </source>
</evidence>
<organism evidence="18 19">
    <name type="scientific">Glossina brevipalpis</name>
    <dbReference type="NCBI Taxonomy" id="37001"/>
    <lineage>
        <taxon>Eukaryota</taxon>
        <taxon>Metazoa</taxon>
        <taxon>Ecdysozoa</taxon>
        <taxon>Arthropoda</taxon>
        <taxon>Hexapoda</taxon>
        <taxon>Insecta</taxon>
        <taxon>Pterygota</taxon>
        <taxon>Neoptera</taxon>
        <taxon>Endopterygota</taxon>
        <taxon>Diptera</taxon>
        <taxon>Brachycera</taxon>
        <taxon>Muscomorpha</taxon>
        <taxon>Hippoboscoidea</taxon>
        <taxon>Glossinidae</taxon>
        <taxon>Glossina</taxon>
    </lineage>
</organism>
<dbReference type="InterPro" id="IPR026823">
    <property type="entry name" value="cEGF"/>
</dbReference>
<feature type="disulfide bond" evidence="14">
    <location>
        <begin position="85"/>
        <end position="100"/>
    </location>
</feature>
<dbReference type="InterPro" id="IPR009030">
    <property type="entry name" value="Growth_fac_rcpt_cys_sf"/>
</dbReference>
<dbReference type="Gene3D" id="2.120.10.30">
    <property type="entry name" value="TolB, C-terminal domain"/>
    <property type="match status" value="3"/>
</dbReference>
<dbReference type="CDD" id="cd00112">
    <property type="entry name" value="LDLa"/>
    <property type="match status" value="11"/>
</dbReference>
<feature type="disulfide bond" evidence="14">
    <location>
        <begin position="1140"/>
        <end position="1158"/>
    </location>
</feature>
<dbReference type="PRINTS" id="PR00261">
    <property type="entry name" value="LDLRECEPTOR"/>
</dbReference>
<evidence type="ECO:0000256" key="9">
    <source>
        <dbReference type="ARBA" id="ARBA00022989"/>
    </source>
</evidence>
<dbReference type="EnsemblMetazoa" id="GBRI010126-RA">
    <property type="protein sequence ID" value="GBRI010126-PA"/>
    <property type="gene ID" value="GBRI010126"/>
</dbReference>
<evidence type="ECO:0000313" key="19">
    <source>
        <dbReference type="Proteomes" id="UP000091820"/>
    </source>
</evidence>
<dbReference type="InterPro" id="IPR000033">
    <property type="entry name" value="LDLR_classB_rpt"/>
</dbReference>
<evidence type="ECO:0000256" key="10">
    <source>
        <dbReference type="ARBA" id="ARBA00023136"/>
    </source>
</evidence>
<dbReference type="PROSITE" id="PS50068">
    <property type="entry name" value="LDLRA_2"/>
    <property type="match status" value="13"/>
</dbReference>
<dbReference type="SMART" id="SM00192">
    <property type="entry name" value="LDLa"/>
    <property type="match status" value="13"/>
</dbReference>
<comment type="similarity">
    <text evidence="2">Belongs to the LDLR family.</text>
</comment>
<dbReference type="GO" id="GO:0006897">
    <property type="term" value="P:endocytosis"/>
    <property type="evidence" value="ECO:0007669"/>
    <property type="project" value="UniProtKB-KW"/>
</dbReference>
<evidence type="ECO:0000256" key="16">
    <source>
        <dbReference type="SAM" id="Phobius"/>
    </source>
</evidence>
<dbReference type="SUPFAM" id="SSF57424">
    <property type="entry name" value="LDL receptor-like module"/>
    <property type="match status" value="12"/>
</dbReference>
<feature type="disulfide bond" evidence="14">
    <location>
        <begin position="1093"/>
        <end position="1111"/>
    </location>
</feature>
<dbReference type="SMART" id="SM00179">
    <property type="entry name" value="EGF_CA"/>
    <property type="match status" value="4"/>
</dbReference>
<feature type="disulfide bond" evidence="14">
    <location>
        <begin position="1086"/>
        <end position="1098"/>
    </location>
</feature>
<feature type="disulfide bond" evidence="14">
    <location>
        <begin position="1133"/>
        <end position="1145"/>
    </location>
</feature>
<feature type="disulfide bond" evidence="14">
    <location>
        <begin position="1105"/>
        <end position="1120"/>
    </location>
</feature>
<keyword evidence="13" id="KW-0325">Glycoprotein</keyword>
<dbReference type="InterPro" id="IPR001881">
    <property type="entry name" value="EGF-like_Ca-bd_dom"/>
</dbReference>
<feature type="disulfide bond" evidence="14">
    <location>
        <begin position="1193"/>
        <end position="1208"/>
    </location>
</feature>
<evidence type="ECO:0000256" key="13">
    <source>
        <dbReference type="ARBA" id="ARBA00023180"/>
    </source>
</evidence>
<dbReference type="FunFam" id="2.10.25.10:FF:000009">
    <property type="entry name" value="Low-density lipoprotein receptor isoform 1"/>
    <property type="match status" value="1"/>
</dbReference>
<dbReference type="PROSITE" id="PS01209">
    <property type="entry name" value="LDLRA_1"/>
    <property type="match status" value="9"/>
</dbReference>
<evidence type="ECO:0000256" key="1">
    <source>
        <dbReference type="ARBA" id="ARBA00004251"/>
    </source>
</evidence>
<keyword evidence="8" id="KW-0677">Repeat</keyword>
<feature type="disulfide bond" evidence="14">
    <location>
        <begin position="1237"/>
        <end position="1252"/>
    </location>
</feature>
<dbReference type="CDD" id="cd00054">
    <property type="entry name" value="EGF_CA"/>
    <property type="match status" value="1"/>
</dbReference>
<dbReference type="Gene3D" id="4.10.400.10">
    <property type="entry name" value="Low-density Lipoprotein Receptor"/>
    <property type="match status" value="12"/>
</dbReference>
<dbReference type="GO" id="GO:0005886">
    <property type="term" value="C:plasma membrane"/>
    <property type="evidence" value="ECO:0007669"/>
    <property type="project" value="UniProtKB-SubCell"/>
</dbReference>
<dbReference type="STRING" id="37001.A0A1A9W8J7"/>
<feature type="disulfide bond" evidence="14">
    <location>
        <begin position="1174"/>
        <end position="1186"/>
    </location>
</feature>
<dbReference type="InterPro" id="IPR036055">
    <property type="entry name" value="LDL_receptor-like_sf"/>
</dbReference>
<dbReference type="Pfam" id="PF07645">
    <property type="entry name" value="EGF_CA"/>
    <property type="match status" value="1"/>
</dbReference>
<dbReference type="GO" id="GO:0043235">
    <property type="term" value="C:receptor complex"/>
    <property type="evidence" value="ECO:0007669"/>
    <property type="project" value="TreeGrafter"/>
</dbReference>
<keyword evidence="5" id="KW-0254">Endocytosis</keyword>
<evidence type="ECO:0000256" key="4">
    <source>
        <dbReference type="ARBA" id="ARBA00022536"/>
    </source>
</evidence>
<dbReference type="Pfam" id="PF00058">
    <property type="entry name" value="Ldl_recept_b"/>
    <property type="match status" value="2"/>
</dbReference>
<dbReference type="SMART" id="SM00135">
    <property type="entry name" value="LY"/>
    <property type="match status" value="10"/>
</dbReference>
<feature type="disulfide bond" evidence="14">
    <location>
        <begin position="73"/>
        <end position="91"/>
    </location>
</feature>
<reference evidence="19" key="1">
    <citation type="submission" date="2014-03" db="EMBL/GenBank/DDBJ databases">
        <authorList>
            <person name="Aksoy S."/>
            <person name="Warren W."/>
            <person name="Wilson R.K."/>
        </authorList>
    </citation>
    <scope>NUCLEOTIDE SEQUENCE [LARGE SCALE GENOMIC DNA]</scope>
    <source>
        <strain evidence="19">IAEA</strain>
    </source>
</reference>
<feature type="repeat" description="LDL-receptor class B" evidence="15">
    <location>
        <begin position="548"/>
        <end position="590"/>
    </location>
</feature>
<dbReference type="SUPFAM" id="SSF57184">
    <property type="entry name" value="Growth factor receptor domain"/>
    <property type="match status" value="1"/>
</dbReference>
<evidence type="ECO:0000256" key="11">
    <source>
        <dbReference type="ARBA" id="ARBA00023157"/>
    </source>
</evidence>
<feature type="disulfide bond" evidence="14">
    <location>
        <begin position="128"/>
        <end position="143"/>
    </location>
</feature>
<feature type="disulfide bond" evidence="14">
    <location>
        <begin position="228"/>
        <end position="243"/>
    </location>
</feature>
<feature type="domain" description="EGF-like" evidence="17">
    <location>
        <begin position="355"/>
        <end position="370"/>
    </location>
</feature>
<accession>A0A1A9W8J7</accession>
<evidence type="ECO:0000259" key="17">
    <source>
        <dbReference type="PROSITE" id="PS01186"/>
    </source>
</evidence>
<feature type="repeat" description="LDL-receptor class B" evidence="15">
    <location>
        <begin position="416"/>
        <end position="460"/>
    </location>
</feature>
<proteinExistence type="inferred from homology"/>
<dbReference type="InterPro" id="IPR018097">
    <property type="entry name" value="EGF_Ca-bd_CS"/>
</dbReference>
<evidence type="ECO:0000256" key="5">
    <source>
        <dbReference type="ARBA" id="ARBA00022583"/>
    </source>
</evidence>
<dbReference type="FunFam" id="4.10.400.10:FF:000002">
    <property type="entry name" value="Low-density lipoprotein receptor-related protein 1"/>
    <property type="match status" value="1"/>
</dbReference>